<dbReference type="EMBL" id="CM042035">
    <property type="protein sequence ID" value="KAI3754520.1"/>
    <property type="molecule type" value="Genomic_DNA"/>
</dbReference>
<accession>A0ACB9E776</accession>
<protein>
    <submittedName>
        <fullName evidence="1">Uncharacterized protein</fullName>
    </submittedName>
</protein>
<gene>
    <name evidence="1" type="ORF">L1987_54305</name>
</gene>
<reference evidence="1 2" key="2">
    <citation type="journal article" date="2022" name="Mol. Ecol. Resour.">
        <title>The genomes of chicory, endive, great burdock and yacon provide insights into Asteraceae paleo-polyploidization history and plant inulin production.</title>
        <authorList>
            <person name="Fan W."/>
            <person name="Wang S."/>
            <person name="Wang H."/>
            <person name="Wang A."/>
            <person name="Jiang F."/>
            <person name="Liu H."/>
            <person name="Zhao H."/>
            <person name="Xu D."/>
            <person name="Zhang Y."/>
        </authorList>
    </citation>
    <scope>NUCLEOTIDE SEQUENCE [LARGE SCALE GENOMIC DNA]</scope>
    <source>
        <strain evidence="2">cv. Yunnan</strain>
        <tissue evidence="1">Leaves</tissue>
    </source>
</reference>
<sequence>MSDVPLPQEVLVSILLRLPICLRWVLLSWFVTHFCLPFFLGANASLKLNVWLERKFPYNFLLVYCRGQGVCVSGALYLLVNQIPDPAKNNLMVSYDLASQIFQLVPPPEYPDDSLSMDLGVLGGYLSVVCKCETYNVDIWVMREYGVKESWSKLVAFRIRNDMTSDFLSARPIIYLKNGKELLLEINQQWFGIYDLEEKKSRPLMFPDVSHISTFVYHDSLV</sequence>
<proteinExistence type="predicted"/>
<keyword evidence="2" id="KW-1185">Reference proteome</keyword>
<reference evidence="2" key="1">
    <citation type="journal article" date="2022" name="Mol. Ecol. Resour.">
        <title>The genomes of chicory, endive, great burdock and yacon provide insights into Asteraceae palaeo-polyploidization history and plant inulin production.</title>
        <authorList>
            <person name="Fan W."/>
            <person name="Wang S."/>
            <person name="Wang H."/>
            <person name="Wang A."/>
            <person name="Jiang F."/>
            <person name="Liu H."/>
            <person name="Zhao H."/>
            <person name="Xu D."/>
            <person name="Zhang Y."/>
        </authorList>
    </citation>
    <scope>NUCLEOTIDE SEQUENCE [LARGE SCALE GENOMIC DNA]</scope>
    <source>
        <strain evidence="2">cv. Yunnan</strain>
    </source>
</reference>
<evidence type="ECO:0000313" key="1">
    <source>
        <dbReference type="EMBL" id="KAI3754520.1"/>
    </source>
</evidence>
<organism evidence="1 2">
    <name type="scientific">Smallanthus sonchifolius</name>
    <dbReference type="NCBI Taxonomy" id="185202"/>
    <lineage>
        <taxon>Eukaryota</taxon>
        <taxon>Viridiplantae</taxon>
        <taxon>Streptophyta</taxon>
        <taxon>Embryophyta</taxon>
        <taxon>Tracheophyta</taxon>
        <taxon>Spermatophyta</taxon>
        <taxon>Magnoliopsida</taxon>
        <taxon>eudicotyledons</taxon>
        <taxon>Gunneridae</taxon>
        <taxon>Pentapetalae</taxon>
        <taxon>asterids</taxon>
        <taxon>campanulids</taxon>
        <taxon>Asterales</taxon>
        <taxon>Asteraceae</taxon>
        <taxon>Asteroideae</taxon>
        <taxon>Heliantheae alliance</taxon>
        <taxon>Millerieae</taxon>
        <taxon>Smallanthus</taxon>
    </lineage>
</organism>
<dbReference type="Proteomes" id="UP001056120">
    <property type="component" value="Linkage Group LG18"/>
</dbReference>
<evidence type="ECO:0000313" key="2">
    <source>
        <dbReference type="Proteomes" id="UP001056120"/>
    </source>
</evidence>
<comment type="caution">
    <text evidence="1">The sequence shown here is derived from an EMBL/GenBank/DDBJ whole genome shotgun (WGS) entry which is preliminary data.</text>
</comment>
<name>A0ACB9E776_9ASTR</name>